<dbReference type="PANTHER" id="PTHR43420">
    <property type="entry name" value="ACETYLTRANSFERASE"/>
    <property type="match status" value="1"/>
</dbReference>
<feature type="domain" description="N-acetyltransferase" evidence="3">
    <location>
        <begin position="3"/>
        <end position="151"/>
    </location>
</feature>
<reference evidence="4 5" key="1">
    <citation type="submission" date="2018-05" db="EMBL/GenBank/DDBJ databases">
        <title>Genomic Encyclopedia of Type Strains, Phase IV (KMG-IV): sequencing the most valuable type-strain genomes for metagenomic binning, comparative biology and taxonomic classification.</title>
        <authorList>
            <person name="Goeker M."/>
        </authorList>
    </citation>
    <scope>NUCLEOTIDE SEQUENCE [LARGE SCALE GENOMIC DNA]</scope>
    <source>
        <strain evidence="4 5">DSM 19579</strain>
    </source>
</reference>
<dbReference type="InterPro" id="IPR000182">
    <property type="entry name" value="GNAT_dom"/>
</dbReference>
<keyword evidence="5" id="KW-1185">Reference proteome</keyword>
<keyword evidence="2" id="KW-0012">Acyltransferase</keyword>
<keyword evidence="4" id="KW-0689">Ribosomal protein</keyword>
<dbReference type="CDD" id="cd04301">
    <property type="entry name" value="NAT_SF"/>
    <property type="match status" value="1"/>
</dbReference>
<dbReference type="GO" id="GO:0005840">
    <property type="term" value="C:ribosome"/>
    <property type="evidence" value="ECO:0007669"/>
    <property type="project" value="UniProtKB-KW"/>
</dbReference>
<organism evidence="4 5">
    <name type="scientific">Mangrovibacter plantisponsor</name>
    <dbReference type="NCBI Taxonomy" id="451513"/>
    <lineage>
        <taxon>Bacteria</taxon>
        <taxon>Pseudomonadati</taxon>
        <taxon>Pseudomonadota</taxon>
        <taxon>Gammaproteobacteria</taxon>
        <taxon>Enterobacterales</taxon>
        <taxon>Enterobacteriaceae</taxon>
        <taxon>Mangrovibacter</taxon>
    </lineage>
</organism>
<dbReference type="Gene3D" id="3.40.630.30">
    <property type="match status" value="1"/>
</dbReference>
<dbReference type="RefSeq" id="WP_170123712.1">
    <property type="nucleotide sequence ID" value="NZ_QGTS01000001.1"/>
</dbReference>
<dbReference type="GO" id="GO:0016747">
    <property type="term" value="F:acyltransferase activity, transferring groups other than amino-acyl groups"/>
    <property type="evidence" value="ECO:0007669"/>
    <property type="project" value="InterPro"/>
</dbReference>
<dbReference type="InterPro" id="IPR016181">
    <property type="entry name" value="Acyl_CoA_acyltransferase"/>
</dbReference>
<sequence>MTINSQSIISYSAIELSEIMNACFERYVIPIKTTPEYFISRFISEGISFNDSCVWKDGENIVAITIICLRSNKARLAAFALAPEYRGKGLAKKLLNYSFQKLKEKNIQEIHLEVIQENHVGVELYNSLGFNITRDLVGFKSQSNNKKSEVEFISGSYDELVKDICRQSPLEVQWLISPLSFHTIPCKILNYVNKGWAVLDTLSGTEQLRYIFITPEYRRQGFATNFLRDISVAYPGITTPVAIPGELQRMYLQAGFFELPIKQYEMVLTL</sequence>
<accession>A0A317Q8S4</accession>
<keyword evidence="4" id="KW-0687">Ribonucleoprotein</keyword>
<evidence type="ECO:0000256" key="2">
    <source>
        <dbReference type="ARBA" id="ARBA00023315"/>
    </source>
</evidence>
<proteinExistence type="predicted"/>
<dbReference type="Pfam" id="PF00583">
    <property type="entry name" value="Acetyltransf_1"/>
    <property type="match status" value="1"/>
</dbReference>
<dbReference type="PANTHER" id="PTHR43420:SF12">
    <property type="entry name" value="N-ACETYLTRANSFERASE DOMAIN-CONTAINING PROTEIN"/>
    <property type="match status" value="1"/>
</dbReference>
<evidence type="ECO:0000313" key="5">
    <source>
        <dbReference type="Proteomes" id="UP000246744"/>
    </source>
</evidence>
<evidence type="ECO:0000313" key="4">
    <source>
        <dbReference type="EMBL" id="PWW12789.1"/>
    </source>
</evidence>
<comment type="caution">
    <text evidence="4">The sequence shown here is derived from an EMBL/GenBank/DDBJ whole genome shotgun (WGS) entry which is preliminary data.</text>
</comment>
<name>A0A317Q8S4_9ENTR</name>
<dbReference type="AlphaFoldDB" id="A0A317Q8S4"/>
<evidence type="ECO:0000259" key="3">
    <source>
        <dbReference type="PROSITE" id="PS51186"/>
    </source>
</evidence>
<dbReference type="PROSITE" id="PS51186">
    <property type="entry name" value="GNAT"/>
    <property type="match status" value="1"/>
</dbReference>
<protein>
    <submittedName>
        <fullName evidence="4">Ribosomal protein S18 acetylase RimI-like enzyme</fullName>
    </submittedName>
</protein>
<evidence type="ECO:0000256" key="1">
    <source>
        <dbReference type="ARBA" id="ARBA00022679"/>
    </source>
</evidence>
<keyword evidence="1" id="KW-0808">Transferase</keyword>
<dbReference type="EMBL" id="QGTS01000001">
    <property type="protein sequence ID" value="PWW12789.1"/>
    <property type="molecule type" value="Genomic_DNA"/>
</dbReference>
<dbReference type="InterPro" id="IPR050680">
    <property type="entry name" value="YpeA/RimI_acetyltransf"/>
</dbReference>
<gene>
    <name evidence="4" type="ORF">DES37_101363</name>
</gene>
<dbReference type="Proteomes" id="UP000246744">
    <property type="component" value="Unassembled WGS sequence"/>
</dbReference>
<dbReference type="SUPFAM" id="SSF55729">
    <property type="entry name" value="Acyl-CoA N-acyltransferases (Nat)"/>
    <property type="match status" value="1"/>
</dbReference>